<evidence type="ECO:0000313" key="9">
    <source>
        <dbReference type="EMBL" id="RGV35179.1"/>
    </source>
</evidence>
<organism evidence="9 10">
    <name type="scientific">Butyricimonas virosa</name>
    <dbReference type="NCBI Taxonomy" id="544645"/>
    <lineage>
        <taxon>Bacteria</taxon>
        <taxon>Pseudomonadati</taxon>
        <taxon>Bacteroidota</taxon>
        <taxon>Bacteroidia</taxon>
        <taxon>Bacteroidales</taxon>
        <taxon>Odoribacteraceae</taxon>
        <taxon>Butyricimonas</taxon>
    </lineage>
</organism>
<feature type="chain" id="PRO_5019041403" evidence="6">
    <location>
        <begin position="23"/>
        <end position="493"/>
    </location>
</feature>
<feature type="domain" description="RagB/SusD" evidence="7">
    <location>
        <begin position="308"/>
        <end position="470"/>
    </location>
</feature>
<accession>A0A412X3I8</accession>
<dbReference type="InterPro" id="IPR033985">
    <property type="entry name" value="SusD-like_N"/>
</dbReference>
<comment type="similarity">
    <text evidence="2">Belongs to the SusD family.</text>
</comment>
<dbReference type="EMBL" id="QRZA01000005">
    <property type="protein sequence ID" value="RGV35179.1"/>
    <property type="molecule type" value="Genomic_DNA"/>
</dbReference>
<evidence type="ECO:0000256" key="2">
    <source>
        <dbReference type="ARBA" id="ARBA00006275"/>
    </source>
</evidence>
<dbReference type="PROSITE" id="PS51257">
    <property type="entry name" value="PROKAR_LIPOPROTEIN"/>
    <property type="match status" value="1"/>
</dbReference>
<feature type="domain" description="SusD-like N-terminal" evidence="8">
    <location>
        <begin position="79"/>
        <end position="210"/>
    </location>
</feature>
<keyword evidence="5" id="KW-0998">Cell outer membrane</keyword>
<dbReference type="InterPro" id="IPR012944">
    <property type="entry name" value="SusD_RagB_dom"/>
</dbReference>
<feature type="signal peptide" evidence="6">
    <location>
        <begin position="1"/>
        <end position="22"/>
    </location>
</feature>
<keyword evidence="3 6" id="KW-0732">Signal</keyword>
<evidence type="ECO:0000313" key="10">
    <source>
        <dbReference type="Proteomes" id="UP000283589"/>
    </source>
</evidence>
<evidence type="ECO:0000256" key="5">
    <source>
        <dbReference type="ARBA" id="ARBA00023237"/>
    </source>
</evidence>
<dbReference type="AlphaFoldDB" id="A0A412X3I8"/>
<dbReference type="InterPro" id="IPR011990">
    <property type="entry name" value="TPR-like_helical_dom_sf"/>
</dbReference>
<comment type="caution">
    <text evidence="9">The sequence shown here is derived from an EMBL/GenBank/DDBJ whole genome shotgun (WGS) entry which is preliminary data.</text>
</comment>
<dbReference type="GO" id="GO:0009279">
    <property type="term" value="C:cell outer membrane"/>
    <property type="evidence" value="ECO:0007669"/>
    <property type="project" value="UniProtKB-SubCell"/>
</dbReference>
<evidence type="ECO:0000256" key="1">
    <source>
        <dbReference type="ARBA" id="ARBA00004442"/>
    </source>
</evidence>
<reference evidence="9 10" key="1">
    <citation type="submission" date="2018-08" db="EMBL/GenBank/DDBJ databases">
        <title>A genome reference for cultivated species of the human gut microbiota.</title>
        <authorList>
            <person name="Zou Y."/>
            <person name="Xue W."/>
            <person name="Luo G."/>
        </authorList>
    </citation>
    <scope>NUCLEOTIDE SEQUENCE [LARGE SCALE GENOMIC DNA]</scope>
    <source>
        <strain evidence="9 10">AF14-49</strain>
    </source>
</reference>
<keyword evidence="4" id="KW-0472">Membrane</keyword>
<dbReference type="Pfam" id="PF14322">
    <property type="entry name" value="SusD-like_3"/>
    <property type="match status" value="1"/>
</dbReference>
<dbReference type="Proteomes" id="UP000283589">
    <property type="component" value="Unassembled WGS sequence"/>
</dbReference>
<evidence type="ECO:0000256" key="3">
    <source>
        <dbReference type="ARBA" id="ARBA00022729"/>
    </source>
</evidence>
<sequence length="493" mass="56755">MKILYIFSIIFVLACTSCNSWLEVTPQDTVDEDQLFATGDGYRNVLNGIYKQMATSSMYGQELSWGMLDVMGQLYQTRGFHSSSAYYKLATGYNYEDQYVKPIIQTIWSQAYNSIANCNSILSKIDATDSSLFRSRNHEKMLIKGEALALRAFLHFDMLRLFAPAPVANDSKAYIPYFTIYPSTFEPDRSIKEVLERVIKDLEEAKNLVAPHDTLDWRMMLTDGHRIDYGRGAKEANQDLFFKYRGFHLNYLAICAQLARVYNYMGELDATYYQKSYDMAEHVITFELDPGGYYPNLVFTSYYYTDENKKRYEEVLFCLSNQKLMEDYASLTTGTSSTVFYLQNSLFDDNGDIRLTNMVKTSGNYQVCTKNIAPDGEIGDYQNCQDMLPMIRLSELYYIQAEHLCRQGDIAGAVQKIDVVRRARNCQTGSYGEMSKRIKDLDTFKKEIIKEALRDFMQEGQAFFYYKRLGVSPKDGVQAANLVFPKPDNETIH</sequence>
<proteinExistence type="inferred from homology"/>
<dbReference type="Gene3D" id="1.25.40.390">
    <property type="match status" value="2"/>
</dbReference>
<gene>
    <name evidence="9" type="ORF">DWW18_06305</name>
</gene>
<evidence type="ECO:0000256" key="4">
    <source>
        <dbReference type="ARBA" id="ARBA00023136"/>
    </source>
</evidence>
<evidence type="ECO:0000259" key="7">
    <source>
        <dbReference type="Pfam" id="PF07980"/>
    </source>
</evidence>
<name>A0A412X3I8_9BACT</name>
<comment type="subcellular location">
    <subcellularLocation>
        <location evidence="1">Cell outer membrane</location>
    </subcellularLocation>
</comment>
<protein>
    <submittedName>
        <fullName evidence="9">RagB/SusD family nutrient uptake outer membrane protein</fullName>
    </submittedName>
</protein>
<dbReference type="RefSeq" id="WP_118259436.1">
    <property type="nucleotide sequence ID" value="NZ_CALBWO010000034.1"/>
</dbReference>
<evidence type="ECO:0000256" key="6">
    <source>
        <dbReference type="SAM" id="SignalP"/>
    </source>
</evidence>
<dbReference type="SUPFAM" id="SSF48452">
    <property type="entry name" value="TPR-like"/>
    <property type="match status" value="1"/>
</dbReference>
<dbReference type="Pfam" id="PF07980">
    <property type="entry name" value="SusD_RagB"/>
    <property type="match status" value="1"/>
</dbReference>
<evidence type="ECO:0000259" key="8">
    <source>
        <dbReference type="Pfam" id="PF14322"/>
    </source>
</evidence>